<dbReference type="PANTHER" id="PTHR13847">
    <property type="entry name" value="SARCOSINE DEHYDROGENASE-RELATED"/>
    <property type="match status" value="1"/>
</dbReference>
<evidence type="ECO:0000259" key="2">
    <source>
        <dbReference type="Pfam" id="PF01266"/>
    </source>
</evidence>
<dbReference type="GO" id="GO:0016491">
    <property type="term" value="F:oxidoreductase activity"/>
    <property type="evidence" value="ECO:0007669"/>
    <property type="project" value="UniProtKB-KW"/>
</dbReference>
<dbReference type="PANTHER" id="PTHR13847:SF289">
    <property type="entry name" value="GLYCINE OXIDASE"/>
    <property type="match status" value="1"/>
</dbReference>
<dbReference type="GO" id="GO:0005737">
    <property type="term" value="C:cytoplasm"/>
    <property type="evidence" value="ECO:0007669"/>
    <property type="project" value="TreeGrafter"/>
</dbReference>
<comment type="caution">
    <text evidence="3">The sequence shown here is derived from an EMBL/GenBank/DDBJ whole genome shotgun (WGS) entry which is preliminary data.</text>
</comment>
<dbReference type="InterPro" id="IPR006076">
    <property type="entry name" value="FAD-dep_OxRdtase"/>
</dbReference>
<dbReference type="Gene3D" id="3.50.50.60">
    <property type="entry name" value="FAD/NAD(P)-binding domain"/>
    <property type="match status" value="2"/>
</dbReference>
<evidence type="ECO:0000313" key="4">
    <source>
        <dbReference type="Proteomes" id="UP000585272"/>
    </source>
</evidence>
<evidence type="ECO:0000313" key="3">
    <source>
        <dbReference type="EMBL" id="MBB4663617.1"/>
    </source>
</evidence>
<protein>
    <submittedName>
        <fullName evidence="3">D-amino-acid dehydrogenase</fullName>
        <ecNumber evidence="3">1.4.99.-</ecNumber>
    </submittedName>
</protein>
<dbReference type="AlphaFoldDB" id="A0A840IF23"/>
<dbReference type="InterPro" id="IPR036188">
    <property type="entry name" value="FAD/NAD-bd_sf"/>
</dbReference>
<dbReference type="Pfam" id="PF01266">
    <property type="entry name" value="DAO"/>
    <property type="match status" value="1"/>
</dbReference>
<dbReference type="EMBL" id="JACHNU010000004">
    <property type="protein sequence ID" value="MBB4663617.1"/>
    <property type="molecule type" value="Genomic_DNA"/>
</dbReference>
<proteinExistence type="predicted"/>
<name>A0A840IF23_9ACTN</name>
<evidence type="ECO:0000256" key="1">
    <source>
        <dbReference type="ARBA" id="ARBA00023002"/>
    </source>
</evidence>
<dbReference type="EC" id="1.4.99.-" evidence="3"/>
<feature type="domain" description="FAD dependent oxidoreductase" evidence="2">
    <location>
        <begin position="2"/>
        <end position="392"/>
    </location>
</feature>
<dbReference type="Gene3D" id="3.30.9.10">
    <property type="entry name" value="D-Amino Acid Oxidase, subunit A, domain 2"/>
    <property type="match status" value="1"/>
</dbReference>
<gene>
    <name evidence="3" type="ORF">BDZ31_003212</name>
</gene>
<dbReference type="SUPFAM" id="SSF54373">
    <property type="entry name" value="FAD-linked reductases, C-terminal domain"/>
    <property type="match status" value="1"/>
</dbReference>
<organism evidence="3 4">
    <name type="scientific">Conexibacter arvalis</name>
    <dbReference type="NCBI Taxonomy" id="912552"/>
    <lineage>
        <taxon>Bacteria</taxon>
        <taxon>Bacillati</taxon>
        <taxon>Actinomycetota</taxon>
        <taxon>Thermoleophilia</taxon>
        <taxon>Solirubrobacterales</taxon>
        <taxon>Conexibacteraceae</taxon>
        <taxon>Conexibacter</taxon>
    </lineage>
</organism>
<dbReference type="Proteomes" id="UP000585272">
    <property type="component" value="Unassembled WGS sequence"/>
</dbReference>
<accession>A0A840IF23</accession>
<reference evidence="3 4" key="1">
    <citation type="submission" date="2020-08" db="EMBL/GenBank/DDBJ databases">
        <title>Genomic Encyclopedia of Archaeal and Bacterial Type Strains, Phase II (KMG-II): from individual species to whole genera.</title>
        <authorList>
            <person name="Goeker M."/>
        </authorList>
    </citation>
    <scope>NUCLEOTIDE SEQUENCE [LARGE SCALE GENOMIC DNA]</scope>
    <source>
        <strain evidence="3 4">DSM 23288</strain>
    </source>
</reference>
<dbReference type="RefSeq" id="WP_183343333.1">
    <property type="nucleotide sequence ID" value="NZ_JACHNU010000004.1"/>
</dbReference>
<dbReference type="SUPFAM" id="SSF51905">
    <property type="entry name" value="FAD/NAD(P)-binding domain"/>
    <property type="match status" value="1"/>
</dbReference>
<keyword evidence="4" id="KW-1185">Reference proteome</keyword>
<keyword evidence="1 3" id="KW-0560">Oxidoreductase</keyword>
<sequence length="420" mass="43977">MDVVIIGGGVIGLSVAESLARRGAETVVLEQGRFGRGASEGNAGWISPGLANPVPGPGVMAQAIKWMPNPRSPLLVRPTPKLSFLRWSYDFWRATKPKRYGAGMAALAALGARVLDDFDRLAAEGVEMEMHSAGLLFIGRSEAGVRSEAQILRDAQALGYLGEIREMNRAETLAHEPALTDRLAGSVLAIDERHVRPETVTAGLVAHLAGGRADLREGVTVRSIAAAGGRWRVEHDGPGEPIVASRVVVATGWQADELLSPLGVKLPLEGGKGYSVTAPTPGIKPKGAMYLLEDRVAVTPFDGGVRLAGTMELGSSDPGLNRSRIAAIKAAGKRSLARWDDAGEVEWAGFRPMLPDGLPAIGPVPGLPGLHVATGHAMLGVTLGPTTGEVLAPTVLDGRVSAELAPFSLARFGNRARQAA</sequence>